<feature type="region of interest" description="Disordered" evidence="3">
    <location>
        <begin position="204"/>
        <end position="235"/>
    </location>
</feature>
<dbReference type="GO" id="GO:0004525">
    <property type="term" value="F:ribonuclease III activity"/>
    <property type="evidence" value="ECO:0007669"/>
    <property type="project" value="InterPro"/>
</dbReference>
<dbReference type="EMBL" id="JAEUBG010003954">
    <property type="protein sequence ID" value="KAH3682081.1"/>
    <property type="molecule type" value="Genomic_DNA"/>
</dbReference>
<accession>A0A9P8TKE2</accession>
<dbReference type="GO" id="GO:0006396">
    <property type="term" value="P:RNA processing"/>
    <property type="evidence" value="ECO:0007669"/>
    <property type="project" value="InterPro"/>
</dbReference>
<feature type="compositionally biased region" description="Basic and acidic residues" evidence="3">
    <location>
        <begin position="222"/>
        <end position="235"/>
    </location>
</feature>
<dbReference type="InterPro" id="IPR036389">
    <property type="entry name" value="RNase_III_sf"/>
</dbReference>
<dbReference type="InterPro" id="IPR014720">
    <property type="entry name" value="dsRBD_dom"/>
</dbReference>
<evidence type="ECO:0008006" key="8">
    <source>
        <dbReference type="Google" id="ProtNLM"/>
    </source>
</evidence>
<dbReference type="AlphaFoldDB" id="A0A9P8TKE2"/>
<dbReference type="OrthoDB" id="2392202at2759"/>
<protein>
    <recommendedName>
        <fullName evidence="8">DRBM domain-containing protein</fullName>
    </recommendedName>
</protein>
<evidence type="ECO:0000259" key="4">
    <source>
        <dbReference type="PROSITE" id="PS50137"/>
    </source>
</evidence>
<dbReference type="Gene3D" id="3.30.160.20">
    <property type="match status" value="1"/>
</dbReference>
<feature type="compositionally biased region" description="Low complexity" evidence="3">
    <location>
        <begin position="29"/>
        <end position="42"/>
    </location>
</feature>
<sequence>MDVSYRYDSQNQQGQQPFDSMLPSEPNNQEQQYQGYQQQAQGVPDSFDHHHNPTSYAQAADSEQSEAQYNQTQTQLNGQESNGQELVTYNNPPVAAEQRQEQSEHSQSTITPTNAFEKDPTYASWLLARLVQLKSDTTTFRTTFDNIVNLGLDSKELQEILDMPNIPGSIENLATDEYVKLAGEIKSKFGAVNNFINKNGTLPPASEFTNHLSAPGLDSEEREGSAPIKREDGDEHGFIPHHPRRVIYNERQQYPPPLPSILDNSFARKIRIPKYELPEIEAVLMDKLEYLGEQIIEETTDCIAFLKSEDYSDKDLLKLRSIMLNHENLGRWAYLCHFHYDVDLNRRGSNNENKILSEYFKVYTGALFYDGGYSKEKITPWLTRLIEYRLEEVSRTGELNNIADPVRVKPESGISSYYLPNTERASSYSQQHVQVKPGDIAVNASSGELNSKVYPTFSVDYPTLEKTGTDNAPMFTVGCVIHGEILGIGSFSNLKNAKQLAAKDALNNNIEKVRKYIGLNDAKRLKQIVDVPPAMETPLALQIPVMYGAFEPGAM</sequence>
<gene>
    <name evidence="6" type="ORF">WICPIJ_006950</name>
</gene>
<evidence type="ECO:0000256" key="1">
    <source>
        <dbReference type="ARBA" id="ARBA00022884"/>
    </source>
</evidence>
<feature type="compositionally biased region" description="Low complexity" evidence="3">
    <location>
        <begin position="55"/>
        <end position="69"/>
    </location>
</feature>
<evidence type="ECO:0000259" key="5">
    <source>
        <dbReference type="PROSITE" id="PS50142"/>
    </source>
</evidence>
<dbReference type="GO" id="GO:0003723">
    <property type="term" value="F:RNA binding"/>
    <property type="evidence" value="ECO:0007669"/>
    <property type="project" value="UniProtKB-UniRule"/>
</dbReference>
<reference evidence="6" key="2">
    <citation type="submission" date="2021-01" db="EMBL/GenBank/DDBJ databases">
        <authorList>
            <person name="Schikora-Tamarit M.A."/>
        </authorList>
    </citation>
    <scope>NUCLEOTIDE SEQUENCE</scope>
    <source>
        <strain evidence="6">CBS2887</strain>
    </source>
</reference>
<keyword evidence="1 2" id="KW-0694">RNA-binding</keyword>
<evidence type="ECO:0000256" key="3">
    <source>
        <dbReference type="SAM" id="MobiDB-lite"/>
    </source>
</evidence>
<dbReference type="PROSITE" id="PS50142">
    <property type="entry name" value="RNASE_3_2"/>
    <property type="match status" value="1"/>
</dbReference>
<feature type="compositionally biased region" description="Polar residues" evidence="3">
    <location>
        <begin position="70"/>
        <end position="91"/>
    </location>
</feature>
<dbReference type="Pfam" id="PF00035">
    <property type="entry name" value="dsrm"/>
    <property type="match status" value="1"/>
</dbReference>
<proteinExistence type="predicted"/>
<feature type="domain" description="DRBM" evidence="4">
    <location>
        <begin position="460"/>
        <end position="511"/>
    </location>
</feature>
<dbReference type="PROSITE" id="PS50137">
    <property type="entry name" value="DS_RBD"/>
    <property type="match status" value="1"/>
</dbReference>
<evidence type="ECO:0000256" key="2">
    <source>
        <dbReference type="PROSITE-ProRule" id="PRU00266"/>
    </source>
</evidence>
<dbReference type="SMART" id="SM00358">
    <property type="entry name" value="DSRM"/>
    <property type="match status" value="1"/>
</dbReference>
<reference evidence="6" key="1">
    <citation type="journal article" date="2021" name="Open Biol.">
        <title>Shared evolutionary footprints suggest mitochondrial oxidative damage underlies multiple complex I losses in fungi.</title>
        <authorList>
            <person name="Schikora-Tamarit M.A."/>
            <person name="Marcet-Houben M."/>
            <person name="Nosek J."/>
            <person name="Gabaldon T."/>
        </authorList>
    </citation>
    <scope>NUCLEOTIDE SEQUENCE</scope>
    <source>
        <strain evidence="6">CBS2887</strain>
    </source>
</reference>
<feature type="domain" description="RNase III" evidence="5">
    <location>
        <begin position="261"/>
        <end position="372"/>
    </location>
</feature>
<evidence type="ECO:0000313" key="7">
    <source>
        <dbReference type="Proteomes" id="UP000774326"/>
    </source>
</evidence>
<feature type="compositionally biased region" description="Polar residues" evidence="3">
    <location>
        <begin position="7"/>
        <end position="18"/>
    </location>
</feature>
<comment type="caution">
    <text evidence="6">The sequence shown here is derived from an EMBL/GenBank/DDBJ whole genome shotgun (WGS) entry which is preliminary data.</text>
</comment>
<dbReference type="Proteomes" id="UP000774326">
    <property type="component" value="Unassembled WGS sequence"/>
</dbReference>
<feature type="region of interest" description="Disordered" evidence="3">
    <location>
        <begin position="1"/>
        <end position="115"/>
    </location>
</feature>
<dbReference type="SUPFAM" id="SSF69065">
    <property type="entry name" value="RNase III domain-like"/>
    <property type="match status" value="1"/>
</dbReference>
<dbReference type="SUPFAM" id="SSF54768">
    <property type="entry name" value="dsRNA-binding domain-like"/>
    <property type="match status" value="1"/>
</dbReference>
<evidence type="ECO:0000313" key="6">
    <source>
        <dbReference type="EMBL" id="KAH3682081.1"/>
    </source>
</evidence>
<dbReference type="CDD" id="cd00593">
    <property type="entry name" value="RIBOc"/>
    <property type="match status" value="1"/>
</dbReference>
<dbReference type="CDD" id="cd10845">
    <property type="entry name" value="DSRM_RNAse_III_family"/>
    <property type="match status" value="1"/>
</dbReference>
<dbReference type="Gene3D" id="1.10.1520.10">
    <property type="entry name" value="Ribonuclease III domain"/>
    <property type="match status" value="1"/>
</dbReference>
<keyword evidence="7" id="KW-1185">Reference proteome</keyword>
<dbReference type="InterPro" id="IPR000999">
    <property type="entry name" value="RNase_III_dom"/>
</dbReference>
<dbReference type="SMART" id="SM00535">
    <property type="entry name" value="RIBOc"/>
    <property type="match status" value="1"/>
</dbReference>
<name>A0A9P8TKE2_WICPI</name>
<organism evidence="6 7">
    <name type="scientific">Wickerhamomyces pijperi</name>
    <name type="common">Yeast</name>
    <name type="synonym">Pichia pijperi</name>
    <dbReference type="NCBI Taxonomy" id="599730"/>
    <lineage>
        <taxon>Eukaryota</taxon>
        <taxon>Fungi</taxon>
        <taxon>Dikarya</taxon>
        <taxon>Ascomycota</taxon>
        <taxon>Saccharomycotina</taxon>
        <taxon>Saccharomycetes</taxon>
        <taxon>Phaffomycetales</taxon>
        <taxon>Wickerhamomycetaceae</taxon>
        <taxon>Wickerhamomyces</taxon>
    </lineage>
</organism>